<evidence type="ECO:0000313" key="1">
    <source>
        <dbReference type="EMBL" id="EKX91367.1"/>
    </source>
</evidence>
<name>L1MJH3_9CORY</name>
<keyword evidence="2" id="KW-1185">Reference proteome</keyword>
<organism evidence="1 2">
    <name type="scientific">Corynebacterium durum F0235</name>
    <dbReference type="NCBI Taxonomy" id="1035195"/>
    <lineage>
        <taxon>Bacteria</taxon>
        <taxon>Bacillati</taxon>
        <taxon>Actinomycetota</taxon>
        <taxon>Actinomycetes</taxon>
        <taxon>Mycobacteriales</taxon>
        <taxon>Corynebacteriaceae</taxon>
        <taxon>Corynebacterium</taxon>
    </lineage>
</organism>
<reference evidence="1 2" key="1">
    <citation type="submission" date="2012-05" db="EMBL/GenBank/DDBJ databases">
        <authorList>
            <person name="Weinstock G."/>
            <person name="Sodergren E."/>
            <person name="Lobos E.A."/>
            <person name="Fulton L."/>
            <person name="Fulton R."/>
            <person name="Courtney L."/>
            <person name="Fronick C."/>
            <person name="O'Laughlin M."/>
            <person name="Godfrey J."/>
            <person name="Wilson R.M."/>
            <person name="Miner T."/>
            <person name="Farmer C."/>
            <person name="Delehaunty K."/>
            <person name="Cordes M."/>
            <person name="Minx P."/>
            <person name="Tomlinson C."/>
            <person name="Chen J."/>
            <person name="Wollam A."/>
            <person name="Pepin K.H."/>
            <person name="Bhonagiri V."/>
            <person name="Zhang X."/>
            <person name="Suruliraj S."/>
            <person name="Warren W."/>
            <person name="Mitreva M."/>
            <person name="Mardis E.R."/>
            <person name="Wilson R.K."/>
        </authorList>
    </citation>
    <scope>NUCLEOTIDE SEQUENCE [LARGE SCALE GENOMIC DNA]</scope>
    <source>
        <strain evidence="1 2">F0235</strain>
    </source>
</reference>
<gene>
    <name evidence="1" type="ORF">HMPREF9997_00739</name>
</gene>
<dbReference type="EMBL" id="AMEM01000012">
    <property type="protein sequence ID" value="EKX91367.1"/>
    <property type="molecule type" value="Genomic_DNA"/>
</dbReference>
<accession>L1MJH3</accession>
<dbReference type="HOGENOM" id="CLU_2952574_0_0_11"/>
<dbReference type="AlphaFoldDB" id="L1MJH3"/>
<proteinExistence type="predicted"/>
<evidence type="ECO:0000313" key="2">
    <source>
        <dbReference type="Proteomes" id="UP000010445"/>
    </source>
</evidence>
<dbReference type="Proteomes" id="UP000010445">
    <property type="component" value="Unassembled WGS sequence"/>
</dbReference>
<sequence length="59" mass="6821">MQIGYWQMKTWTIQVVECGMNMKFLVLTRAYFDAQVVQGYLPASIQPLLSGMHLRPQSD</sequence>
<protein>
    <submittedName>
        <fullName evidence="1">Uncharacterized protein</fullName>
    </submittedName>
</protein>
<comment type="caution">
    <text evidence="1">The sequence shown here is derived from an EMBL/GenBank/DDBJ whole genome shotgun (WGS) entry which is preliminary data.</text>
</comment>